<gene>
    <name evidence="1" type="ORF">NQ317_004591</name>
</gene>
<proteinExistence type="predicted"/>
<evidence type="ECO:0000313" key="1">
    <source>
        <dbReference type="EMBL" id="KAJ8974526.1"/>
    </source>
</evidence>
<protein>
    <recommendedName>
        <fullName evidence="3">Maturase K</fullName>
    </recommendedName>
</protein>
<evidence type="ECO:0008006" key="3">
    <source>
        <dbReference type="Google" id="ProtNLM"/>
    </source>
</evidence>
<organism evidence="1 2">
    <name type="scientific">Molorchus minor</name>
    <dbReference type="NCBI Taxonomy" id="1323400"/>
    <lineage>
        <taxon>Eukaryota</taxon>
        <taxon>Metazoa</taxon>
        <taxon>Ecdysozoa</taxon>
        <taxon>Arthropoda</taxon>
        <taxon>Hexapoda</taxon>
        <taxon>Insecta</taxon>
        <taxon>Pterygota</taxon>
        <taxon>Neoptera</taxon>
        <taxon>Endopterygota</taxon>
        <taxon>Coleoptera</taxon>
        <taxon>Polyphaga</taxon>
        <taxon>Cucujiformia</taxon>
        <taxon>Chrysomeloidea</taxon>
        <taxon>Cerambycidae</taxon>
        <taxon>Lamiinae</taxon>
        <taxon>Monochamini</taxon>
        <taxon>Molorchus</taxon>
    </lineage>
</organism>
<sequence length="99" mass="11078">MEQGLDDRYFLKVFEELCVRLSDNLHLILSGGDGRKRQSVISVVWRYASPVIKAVFLRSESATYSSATVPLFQSPCLLRVLISAPLFSKIIDGVMTKKA</sequence>
<evidence type="ECO:0000313" key="2">
    <source>
        <dbReference type="Proteomes" id="UP001162164"/>
    </source>
</evidence>
<name>A0ABQ9J8M6_9CUCU</name>
<comment type="caution">
    <text evidence="1">The sequence shown here is derived from an EMBL/GenBank/DDBJ whole genome shotgun (WGS) entry which is preliminary data.</text>
</comment>
<dbReference type="Proteomes" id="UP001162164">
    <property type="component" value="Unassembled WGS sequence"/>
</dbReference>
<reference evidence="1" key="1">
    <citation type="journal article" date="2023" name="Insect Mol. Biol.">
        <title>Genome sequencing provides insights into the evolution of gene families encoding plant cell wall-degrading enzymes in longhorned beetles.</title>
        <authorList>
            <person name="Shin N.R."/>
            <person name="Okamura Y."/>
            <person name="Kirsch R."/>
            <person name="Pauchet Y."/>
        </authorList>
    </citation>
    <scope>NUCLEOTIDE SEQUENCE</scope>
    <source>
        <strain evidence="1">MMC_N1</strain>
    </source>
</reference>
<accession>A0ABQ9J8M6</accession>
<dbReference type="EMBL" id="JAPWTJ010000976">
    <property type="protein sequence ID" value="KAJ8974526.1"/>
    <property type="molecule type" value="Genomic_DNA"/>
</dbReference>
<keyword evidence="2" id="KW-1185">Reference proteome</keyword>